<accession>A0ABU2CY72</accession>
<sequence length="67" mass="7753">EKLGDCIDHPLYLEVLASLHYIDMANFYGKGSPTELKNKLLDVKPNLKFESHIDAIIEKAYKDLRNY</sequence>
<protein>
    <submittedName>
        <fullName evidence="1">Uncharacterized protein</fullName>
    </submittedName>
</protein>
<proteinExistence type="predicted"/>
<dbReference type="EMBL" id="JAVKPK010000003">
    <property type="protein sequence ID" value="MDR7664512.1"/>
    <property type="molecule type" value="Genomic_DNA"/>
</dbReference>
<reference evidence="2" key="1">
    <citation type="submission" date="2023-07" db="EMBL/GenBank/DDBJ databases">
        <title>Whole-genome sequencing of a new Methanosarcina sp. Z-7115.</title>
        <authorList>
            <person name="Zhilina T.N."/>
            <person name="Merkel A.Y."/>
        </authorList>
    </citation>
    <scope>NUCLEOTIDE SEQUENCE [LARGE SCALE GENOMIC DNA]</scope>
    <source>
        <strain evidence="2">Z-7115</strain>
    </source>
</reference>
<comment type="caution">
    <text evidence="1">The sequence shown here is derived from an EMBL/GenBank/DDBJ whole genome shotgun (WGS) entry which is preliminary data.</text>
</comment>
<organism evidence="1 2">
    <name type="scientific">Methanosarcina baikalica</name>
    <dbReference type="NCBI Taxonomy" id="3073890"/>
    <lineage>
        <taxon>Archaea</taxon>
        <taxon>Methanobacteriati</taxon>
        <taxon>Methanobacteriota</taxon>
        <taxon>Stenosarchaea group</taxon>
        <taxon>Methanomicrobia</taxon>
        <taxon>Methanosarcinales</taxon>
        <taxon>Methanosarcinaceae</taxon>
        <taxon>Methanosarcina</taxon>
    </lineage>
</organism>
<feature type="non-terminal residue" evidence="1">
    <location>
        <position position="1"/>
    </location>
</feature>
<evidence type="ECO:0000313" key="1">
    <source>
        <dbReference type="EMBL" id="MDR7664512.1"/>
    </source>
</evidence>
<dbReference type="RefSeq" id="WP_310574538.1">
    <property type="nucleotide sequence ID" value="NZ_JAVKPK010000003.1"/>
</dbReference>
<dbReference type="Proteomes" id="UP001246244">
    <property type="component" value="Unassembled WGS sequence"/>
</dbReference>
<evidence type="ECO:0000313" key="2">
    <source>
        <dbReference type="Proteomes" id="UP001246244"/>
    </source>
</evidence>
<keyword evidence="2" id="KW-1185">Reference proteome</keyword>
<gene>
    <name evidence="1" type="ORF">RG963_01680</name>
</gene>
<name>A0ABU2CY72_9EURY</name>